<dbReference type="InterPro" id="IPR001789">
    <property type="entry name" value="Sig_transdc_resp-reg_receiver"/>
</dbReference>
<dbReference type="AlphaFoldDB" id="A0A0V8JGY0"/>
<keyword evidence="6" id="KW-0804">Transcription</keyword>
<keyword evidence="5 8" id="KW-0238">DNA-binding</keyword>
<dbReference type="Proteomes" id="UP000053681">
    <property type="component" value="Unassembled WGS sequence"/>
</dbReference>
<evidence type="ECO:0000259" key="9">
    <source>
        <dbReference type="PROSITE" id="PS50110"/>
    </source>
</evidence>
<evidence type="ECO:0000256" key="1">
    <source>
        <dbReference type="ARBA" id="ARBA00004496"/>
    </source>
</evidence>
<dbReference type="InterPro" id="IPR001867">
    <property type="entry name" value="OmpR/PhoB-type_DNA-bd"/>
</dbReference>
<dbReference type="PROSITE" id="PS50110">
    <property type="entry name" value="RESPONSE_REGULATORY"/>
    <property type="match status" value="1"/>
</dbReference>
<feature type="domain" description="Response regulatory" evidence="9">
    <location>
        <begin position="3"/>
        <end position="115"/>
    </location>
</feature>
<feature type="domain" description="OmpR/PhoB-type" evidence="10">
    <location>
        <begin position="128"/>
        <end position="229"/>
    </location>
</feature>
<dbReference type="RefSeq" id="WP_062687357.1">
    <property type="nucleotide sequence ID" value="NZ_KQ758710.1"/>
</dbReference>
<dbReference type="SMART" id="SM00448">
    <property type="entry name" value="REC"/>
    <property type="match status" value="1"/>
</dbReference>
<dbReference type="EMBL" id="LNQP01000096">
    <property type="protein sequence ID" value="KSU86291.1"/>
    <property type="molecule type" value="Genomic_DNA"/>
</dbReference>
<feature type="modified residue" description="4-aspartylphosphate" evidence="7">
    <location>
        <position position="51"/>
    </location>
</feature>
<dbReference type="Pfam" id="PF00486">
    <property type="entry name" value="Trans_reg_C"/>
    <property type="match status" value="1"/>
</dbReference>
<dbReference type="InterPro" id="IPR011006">
    <property type="entry name" value="CheY-like_superfamily"/>
</dbReference>
<dbReference type="GO" id="GO:0000156">
    <property type="term" value="F:phosphorelay response regulator activity"/>
    <property type="evidence" value="ECO:0007669"/>
    <property type="project" value="TreeGrafter"/>
</dbReference>
<evidence type="ECO:0000256" key="6">
    <source>
        <dbReference type="ARBA" id="ARBA00023163"/>
    </source>
</evidence>
<evidence type="ECO:0000256" key="3">
    <source>
        <dbReference type="ARBA" id="ARBA00023012"/>
    </source>
</evidence>
<accession>A0A0V8JGY0</accession>
<dbReference type="InterPro" id="IPR036388">
    <property type="entry name" value="WH-like_DNA-bd_sf"/>
</dbReference>
<dbReference type="GO" id="GO:0005829">
    <property type="term" value="C:cytosol"/>
    <property type="evidence" value="ECO:0007669"/>
    <property type="project" value="TreeGrafter"/>
</dbReference>
<evidence type="ECO:0000256" key="5">
    <source>
        <dbReference type="ARBA" id="ARBA00023125"/>
    </source>
</evidence>
<evidence type="ECO:0000313" key="11">
    <source>
        <dbReference type="EMBL" id="KSU86291.1"/>
    </source>
</evidence>
<keyword evidence="2 7" id="KW-0597">Phosphoprotein</keyword>
<sequence>MKNILIVEDEEYMLNLLKIHLSDEYNITEAKDGQIALDYIENQVFDLVVLDIMLPHVDGWTVCERILKKGDTPIIMLTARSELYDKVKGLELGADDYLIKPFEFEELKARIKALLRRYDHIQKRDESNNQIKFLSGRFLIDNESRQLTVNNQLVELTAKEFSLLALLASQPQRVFTREILLDNIWEMYESRDLRTVDTHVKNVRIKLKKVEKEMNFIKTVWGIGYKLNIQEDIQ</sequence>
<dbReference type="FunFam" id="1.10.10.10:FF:000018">
    <property type="entry name" value="DNA-binding response regulator ResD"/>
    <property type="match status" value="1"/>
</dbReference>
<dbReference type="Pfam" id="PF00072">
    <property type="entry name" value="Response_reg"/>
    <property type="match status" value="1"/>
</dbReference>
<reference evidence="11 12" key="1">
    <citation type="submission" date="2015-11" db="EMBL/GenBank/DDBJ databases">
        <title>Bacillus caseinolyticus sp nov.</title>
        <authorList>
            <person name="Dastager S.G."/>
            <person name="Mawlankar R."/>
        </authorList>
    </citation>
    <scope>NUCLEOTIDE SEQUENCE [LARGE SCALE GENOMIC DNA]</scope>
    <source>
        <strain evidence="11 12">SGD-V-76</strain>
    </source>
</reference>
<dbReference type="InterPro" id="IPR039420">
    <property type="entry name" value="WalR-like"/>
</dbReference>
<keyword evidence="3" id="KW-0902">Two-component regulatory system</keyword>
<dbReference type="GO" id="GO:0006355">
    <property type="term" value="P:regulation of DNA-templated transcription"/>
    <property type="evidence" value="ECO:0007669"/>
    <property type="project" value="InterPro"/>
</dbReference>
<evidence type="ECO:0000256" key="4">
    <source>
        <dbReference type="ARBA" id="ARBA00023015"/>
    </source>
</evidence>
<dbReference type="Gene3D" id="6.10.250.690">
    <property type="match status" value="1"/>
</dbReference>
<evidence type="ECO:0000256" key="2">
    <source>
        <dbReference type="ARBA" id="ARBA00022553"/>
    </source>
</evidence>
<dbReference type="PANTHER" id="PTHR48111:SF1">
    <property type="entry name" value="TWO-COMPONENT RESPONSE REGULATOR ORR33"/>
    <property type="match status" value="1"/>
</dbReference>
<dbReference type="GO" id="GO:0032993">
    <property type="term" value="C:protein-DNA complex"/>
    <property type="evidence" value="ECO:0007669"/>
    <property type="project" value="TreeGrafter"/>
</dbReference>
<dbReference type="PANTHER" id="PTHR48111">
    <property type="entry name" value="REGULATOR OF RPOS"/>
    <property type="match status" value="1"/>
</dbReference>
<name>A0A0V8JGY0_9BACI</name>
<organism evidence="11 12">
    <name type="scientific">Priestia veravalensis</name>
    <dbReference type="NCBI Taxonomy" id="1414648"/>
    <lineage>
        <taxon>Bacteria</taxon>
        <taxon>Bacillati</taxon>
        <taxon>Bacillota</taxon>
        <taxon>Bacilli</taxon>
        <taxon>Bacillales</taxon>
        <taxon>Bacillaceae</taxon>
        <taxon>Priestia</taxon>
    </lineage>
</organism>
<dbReference type="Gene3D" id="1.10.10.10">
    <property type="entry name" value="Winged helix-like DNA-binding domain superfamily/Winged helix DNA-binding domain"/>
    <property type="match status" value="1"/>
</dbReference>
<dbReference type="SMART" id="SM00862">
    <property type="entry name" value="Trans_reg_C"/>
    <property type="match status" value="1"/>
</dbReference>
<keyword evidence="12" id="KW-1185">Reference proteome</keyword>
<proteinExistence type="predicted"/>
<dbReference type="Gene3D" id="3.40.50.2300">
    <property type="match status" value="1"/>
</dbReference>
<gene>
    <name evidence="11" type="ORF">AS180_19470</name>
</gene>
<comment type="caution">
    <text evidence="11">The sequence shown here is derived from an EMBL/GenBank/DDBJ whole genome shotgun (WGS) entry which is preliminary data.</text>
</comment>
<keyword evidence="4" id="KW-0805">Transcription regulation</keyword>
<evidence type="ECO:0000259" key="10">
    <source>
        <dbReference type="PROSITE" id="PS51755"/>
    </source>
</evidence>
<evidence type="ECO:0000313" key="12">
    <source>
        <dbReference type="Proteomes" id="UP000053681"/>
    </source>
</evidence>
<dbReference type="FunFam" id="3.40.50.2300:FF:000001">
    <property type="entry name" value="DNA-binding response regulator PhoB"/>
    <property type="match status" value="1"/>
</dbReference>
<dbReference type="CDD" id="cd00383">
    <property type="entry name" value="trans_reg_C"/>
    <property type="match status" value="1"/>
</dbReference>
<comment type="subcellular location">
    <subcellularLocation>
        <location evidence="1">Cytoplasm</location>
    </subcellularLocation>
</comment>
<dbReference type="PROSITE" id="PS51755">
    <property type="entry name" value="OMPR_PHOB"/>
    <property type="match status" value="1"/>
</dbReference>
<dbReference type="GO" id="GO:0000976">
    <property type="term" value="F:transcription cis-regulatory region binding"/>
    <property type="evidence" value="ECO:0007669"/>
    <property type="project" value="TreeGrafter"/>
</dbReference>
<evidence type="ECO:0000256" key="7">
    <source>
        <dbReference type="PROSITE-ProRule" id="PRU00169"/>
    </source>
</evidence>
<feature type="DNA-binding region" description="OmpR/PhoB-type" evidence="8">
    <location>
        <begin position="128"/>
        <end position="229"/>
    </location>
</feature>
<protein>
    <submittedName>
        <fullName evidence="11">Two-component system response regulator</fullName>
    </submittedName>
</protein>
<evidence type="ECO:0000256" key="8">
    <source>
        <dbReference type="PROSITE-ProRule" id="PRU01091"/>
    </source>
</evidence>
<dbReference type="SUPFAM" id="SSF52172">
    <property type="entry name" value="CheY-like"/>
    <property type="match status" value="1"/>
</dbReference>